<sequence length="89" mass="10052">MATSNFNMRLDVQTKQQLDSILAGYGLTTAQAFKLFANQIIKTKKVPLSFDFLTDYEKNPVTMQAIDDARNGNLERFSSIDELMQAISE</sequence>
<dbReference type="InterPro" id="IPR013321">
    <property type="entry name" value="Arc_rbn_hlx_hlx"/>
</dbReference>
<reference evidence="3" key="1">
    <citation type="journal article" date="2023" name="Front. Microbiol.">
        <title>Phylogeography and host specificity of Pasteurellaceae pathogenic to sea-farmed fish in the north-east Atlantic.</title>
        <authorList>
            <person name="Gulla S."/>
            <person name="Colquhoun D.J."/>
            <person name="Olsen A.B."/>
            <person name="Spilsberg B."/>
            <person name="Lagesen K."/>
            <person name="Aakesson C.P."/>
            <person name="Strom S."/>
            <person name="Manji F."/>
            <person name="Birkbeck T.H."/>
            <person name="Nilsen H.K."/>
        </authorList>
    </citation>
    <scope>NUCLEOTIDE SEQUENCE</scope>
    <source>
        <strain evidence="3">TW16_20</strain>
    </source>
</reference>
<evidence type="ECO:0000256" key="1">
    <source>
        <dbReference type="ARBA" id="ARBA00010562"/>
    </source>
</evidence>
<dbReference type="InterPro" id="IPR007337">
    <property type="entry name" value="RelB/DinJ"/>
</dbReference>
<dbReference type="RefSeq" id="WP_306373799.1">
    <property type="nucleotide sequence ID" value="NZ_JASAYK010000002.1"/>
</dbReference>
<evidence type="ECO:0000313" key="3">
    <source>
        <dbReference type="EMBL" id="MDP8172232.1"/>
    </source>
</evidence>
<evidence type="ECO:0000256" key="2">
    <source>
        <dbReference type="ARBA" id="ARBA00022649"/>
    </source>
</evidence>
<dbReference type="Proteomes" id="UP001236239">
    <property type="component" value="Unassembled WGS sequence"/>
</dbReference>
<dbReference type="PANTHER" id="PTHR38781">
    <property type="entry name" value="ANTITOXIN DINJ-RELATED"/>
    <property type="match status" value="1"/>
</dbReference>
<dbReference type="GO" id="GO:0006355">
    <property type="term" value="P:regulation of DNA-templated transcription"/>
    <property type="evidence" value="ECO:0007669"/>
    <property type="project" value="InterPro"/>
</dbReference>
<organism evidence="3 4">
    <name type="scientific">Phocoenobacter skyensis</name>
    <dbReference type="NCBI Taxonomy" id="97481"/>
    <lineage>
        <taxon>Bacteria</taxon>
        <taxon>Pseudomonadati</taxon>
        <taxon>Pseudomonadota</taxon>
        <taxon>Gammaproteobacteria</taxon>
        <taxon>Pasteurellales</taxon>
        <taxon>Pasteurellaceae</taxon>
        <taxon>Phocoenobacter</taxon>
    </lineage>
</organism>
<dbReference type="PANTHER" id="PTHR38781:SF1">
    <property type="entry name" value="ANTITOXIN DINJ-RELATED"/>
    <property type="match status" value="1"/>
</dbReference>
<comment type="similarity">
    <text evidence="1">Belongs to the RelB/DinJ antitoxin family.</text>
</comment>
<protein>
    <submittedName>
        <fullName evidence="3">Type II toxin-antitoxin system RelB/DinJ family antitoxin</fullName>
    </submittedName>
</protein>
<proteinExistence type="inferred from homology"/>
<evidence type="ECO:0000313" key="4">
    <source>
        <dbReference type="Proteomes" id="UP001236239"/>
    </source>
</evidence>
<gene>
    <name evidence="3" type="ORF">QJU93_02530</name>
</gene>
<name>A0AAJ6P027_9PAST</name>
<keyword evidence="2" id="KW-1277">Toxin-antitoxin system</keyword>
<dbReference type="Gene3D" id="1.10.1220.10">
    <property type="entry name" value="Met repressor-like"/>
    <property type="match status" value="1"/>
</dbReference>
<accession>A0AAJ6P027</accession>
<dbReference type="NCBIfam" id="TIGR02384">
    <property type="entry name" value="RelB_DinJ"/>
    <property type="match status" value="1"/>
</dbReference>
<dbReference type="Pfam" id="PF04221">
    <property type="entry name" value="RelB"/>
    <property type="match status" value="1"/>
</dbReference>
<dbReference type="AlphaFoldDB" id="A0AAJ6P027"/>
<dbReference type="EMBL" id="JASAYQ010000002">
    <property type="protein sequence ID" value="MDP8172232.1"/>
    <property type="molecule type" value="Genomic_DNA"/>
</dbReference>
<comment type="caution">
    <text evidence="3">The sequence shown here is derived from an EMBL/GenBank/DDBJ whole genome shotgun (WGS) entry which is preliminary data.</text>
</comment>
<dbReference type="GO" id="GO:0006351">
    <property type="term" value="P:DNA-templated transcription"/>
    <property type="evidence" value="ECO:0007669"/>
    <property type="project" value="TreeGrafter"/>
</dbReference>